<sequence length="58" mass="6523">MLKNISNLGTVLNKTQQRSIHGGAYYCFIYTYSDLVECSELGGEIVYCAEHLECEAED</sequence>
<dbReference type="EMBL" id="JBHSFV010000019">
    <property type="protein sequence ID" value="MFC4636376.1"/>
    <property type="molecule type" value="Genomic_DNA"/>
</dbReference>
<reference evidence="2" key="1">
    <citation type="journal article" date="2019" name="Int. J. Syst. Evol. Microbiol.">
        <title>The Global Catalogue of Microorganisms (GCM) 10K type strain sequencing project: providing services to taxonomists for standard genome sequencing and annotation.</title>
        <authorList>
            <consortium name="The Broad Institute Genomics Platform"/>
            <consortium name="The Broad Institute Genome Sequencing Center for Infectious Disease"/>
            <person name="Wu L."/>
            <person name="Ma J."/>
        </authorList>
    </citation>
    <scope>NUCLEOTIDE SEQUENCE [LARGE SCALE GENOMIC DNA]</scope>
    <source>
        <strain evidence="2">YJ-61-S</strain>
    </source>
</reference>
<comment type="caution">
    <text evidence="1">The sequence shown here is derived from an EMBL/GenBank/DDBJ whole genome shotgun (WGS) entry which is preliminary data.</text>
</comment>
<name>A0ABV9I3S2_9FLAO</name>
<dbReference type="Proteomes" id="UP001596043">
    <property type="component" value="Unassembled WGS sequence"/>
</dbReference>
<organism evidence="1 2">
    <name type="scientific">Dokdonia ponticola</name>
    <dbReference type="NCBI Taxonomy" id="2041041"/>
    <lineage>
        <taxon>Bacteria</taxon>
        <taxon>Pseudomonadati</taxon>
        <taxon>Bacteroidota</taxon>
        <taxon>Flavobacteriia</taxon>
        <taxon>Flavobacteriales</taxon>
        <taxon>Flavobacteriaceae</taxon>
        <taxon>Dokdonia</taxon>
    </lineage>
</organism>
<protein>
    <recommendedName>
        <fullName evidence="3">Bacteriocin</fullName>
    </recommendedName>
</protein>
<accession>A0ABV9I3S2</accession>
<proteinExistence type="predicted"/>
<keyword evidence="2" id="KW-1185">Reference proteome</keyword>
<gene>
    <name evidence="1" type="ORF">ACFO3O_20890</name>
</gene>
<evidence type="ECO:0000313" key="1">
    <source>
        <dbReference type="EMBL" id="MFC4636376.1"/>
    </source>
</evidence>
<evidence type="ECO:0000313" key="2">
    <source>
        <dbReference type="Proteomes" id="UP001596043"/>
    </source>
</evidence>
<evidence type="ECO:0008006" key="3">
    <source>
        <dbReference type="Google" id="ProtNLM"/>
    </source>
</evidence>
<dbReference type="RefSeq" id="WP_379982512.1">
    <property type="nucleotide sequence ID" value="NZ_JBHSFV010000019.1"/>
</dbReference>